<evidence type="ECO:0000313" key="1">
    <source>
        <dbReference type="EMBL" id="KAG7307065.1"/>
    </source>
</evidence>
<protein>
    <submittedName>
        <fullName evidence="1">Uncharacterized protein</fullName>
    </submittedName>
</protein>
<comment type="caution">
    <text evidence="1">The sequence shown here is derived from an EMBL/GenBank/DDBJ whole genome shotgun (WGS) entry which is preliminary data.</text>
</comment>
<evidence type="ECO:0000313" key="2">
    <source>
        <dbReference type="Proteomes" id="UP000823941"/>
    </source>
</evidence>
<gene>
    <name evidence="1" type="ORF">JYU34_007199</name>
</gene>
<sequence length="79" mass="9026">MKGRRALVELCRHRRRRRADITKSYRTVLTDTNGAKFTYSYIIIRFANQKPLRSYWQMRDVLSRCGPGGGGVGAGLLAH</sequence>
<proteinExistence type="predicted"/>
<reference evidence="1 2" key="1">
    <citation type="submission" date="2021-06" db="EMBL/GenBank/DDBJ databases">
        <title>A haploid diamondback moth (Plutella xylostella L.) genome assembly resolves 31 chromosomes and identifies a diamide resistance mutation.</title>
        <authorList>
            <person name="Ward C.M."/>
            <person name="Perry K.D."/>
            <person name="Baker G."/>
            <person name="Powis K."/>
            <person name="Heckel D.G."/>
            <person name="Baxter S.W."/>
        </authorList>
    </citation>
    <scope>NUCLEOTIDE SEQUENCE [LARGE SCALE GENOMIC DNA]</scope>
    <source>
        <strain evidence="1 2">LV</strain>
        <tissue evidence="1">Single pupa</tissue>
    </source>
</reference>
<dbReference type="EMBL" id="JAHIBW010000010">
    <property type="protein sequence ID" value="KAG7307065.1"/>
    <property type="molecule type" value="Genomic_DNA"/>
</dbReference>
<dbReference type="Proteomes" id="UP000823941">
    <property type="component" value="Chromosome 10"/>
</dbReference>
<accession>A0ABQ7QPT9</accession>
<keyword evidence="2" id="KW-1185">Reference proteome</keyword>
<name>A0ABQ7QPT9_PLUXY</name>
<organism evidence="1 2">
    <name type="scientific">Plutella xylostella</name>
    <name type="common">Diamondback moth</name>
    <name type="synonym">Plutella maculipennis</name>
    <dbReference type="NCBI Taxonomy" id="51655"/>
    <lineage>
        <taxon>Eukaryota</taxon>
        <taxon>Metazoa</taxon>
        <taxon>Ecdysozoa</taxon>
        <taxon>Arthropoda</taxon>
        <taxon>Hexapoda</taxon>
        <taxon>Insecta</taxon>
        <taxon>Pterygota</taxon>
        <taxon>Neoptera</taxon>
        <taxon>Endopterygota</taxon>
        <taxon>Lepidoptera</taxon>
        <taxon>Glossata</taxon>
        <taxon>Ditrysia</taxon>
        <taxon>Yponomeutoidea</taxon>
        <taxon>Plutellidae</taxon>
        <taxon>Plutella</taxon>
    </lineage>
</organism>